<evidence type="ECO:0000313" key="5">
    <source>
        <dbReference type="Proteomes" id="UP000583496"/>
    </source>
</evidence>
<feature type="non-terminal residue" evidence="4">
    <location>
        <position position="816"/>
    </location>
</feature>
<comment type="caution">
    <text evidence="4">The sequence shown here is derived from an EMBL/GenBank/DDBJ whole genome shotgun (WGS) entry which is preliminary data.</text>
</comment>
<dbReference type="PROSITE" id="PS51034">
    <property type="entry name" value="ZP_2"/>
    <property type="match status" value="1"/>
</dbReference>
<dbReference type="EMBL" id="VYZT01025779">
    <property type="protein sequence ID" value="NXS30935.1"/>
    <property type="molecule type" value="Genomic_DNA"/>
</dbReference>
<feature type="non-terminal residue" evidence="4">
    <location>
        <position position="1"/>
    </location>
</feature>
<evidence type="ECO:0000313" key="4">
    <source>
        <dbReference type="EMBL" id="NXS30935.1"/>
    </source>
</evidence>
<dbReference type="PANTHER" id="PTHR47130:SF3">
    <property type="entry name" value="ZONA PELLUCIDA PROTEIN"/>
    <property type="match status" value="1"/>
</dbReference>
<keyword evidence="1" id="KW-1015">Disulfide bond</keyword>
<dbReference type="Pfam" id="PF00100">
    <property type="entry name" value="Zona_pellucida"/>
    <property type="match status" value="1"/>
</dbReference>
<dbReference type="Pfam" id="PF26562">
    <property type="entry name" value="Ig-like"/>
    <property type="match status" value="1"/>
</dbReference>
<gene>
    <name evidence="4" type="primary">Zp2_0</name>
    <name evidence="4" type="ORF">POSRUF_R09386</name>
</gene>
<keyword evidence="2" id="KW-0325">Glycoprotein</keyword>
<dbReference type="PANTHER" id="PTHR47130">
    <property type="entry name" value="SI:DKEY-19B23.11-RELATED"/>
    <property type="match status" value="1"/>
</dbReference>
<dbReference type="SMART" id="SM00241">
    <property type="entry name" value="ZP"/>
    <property type="match status" value="1"/>
</dbReference>
<dbReference type="OrthoDB" id="9944868at2759"/>
<proteinExistence type="predicted"/>
<dbReference type="Pfam" id="PF23736">
    <property type="entry name" value="Ig_ZP2"/>
    <property type="match status" value="1"/>
</dbReference>
<sequence length="816" mass="91766">TGPMSSECLENLLRMTLSAEHFEGKYLSLSVVDQSGTAWELDEAMAAQCGYTVTHSTWSSIEFRASALSCHSHLEKDVFTVTIQIKASHTPDMRNATTHLKSASCHHGLWSPRELICESNYMEISVRREIPQTIKDFIQDDPEDWTLDFPEAKAEEASIWQIVLHQPEEKRALLVSNAWSAGYGLHTTDSRVLLRVPYSATQVQLVEDQGITFSVLRSSTFYRYQWVILTMDTAVACPVGGVDYTNKTITWTVPKYLPPLSAGVSSFKDVLVEAGVDLHKLSAKEMAARKYVLLNELNAITMKIPIGAEGGYYKTSVSNGQLGAKYTINLFLEHQWEDNKWGLTKHTILKEIETPFEQAEVAIINSLNMSARLMNVTVGTFLPDAELVNLTIEGIAVAVAEAVQHGYLIHRTRYTNGSKAYIIQVPLDAPSVKKEYMGEDMRAYTLNVTLAFITHPSSETFVVPVVALSAVKDAVLPRARGVCDGRNLHLIITRGNVDQNWLPFISDWLLTPEAARKYNYILRDNSTHLAISVPFFSSHVSYEGIHTSAIKASFSLTLKDGITLAQRRDFSVSCIFSPSKLIKCLPNGTVIITAIKLVGGEDLDTALLVLRDRQCKPSLVTEKTATFKFNVNTCGTSRKFNSTAVTYENEVLYFRPGNDRPTSQLKFLCSYAVKQTVDVQYESKKNPPPSIRPGFGSLALSLKLFKEKSYSEPYKESEYPVVKYLREALYFEVELLQPKDARLDLNLDDCWATNSQSQGSLPQWHILVHGCENNKDSYRTVFHKVNYSLRVKFPQHLKRFEVRMFTFVQGTSLFQE</sequence>
<dbReference type="InterPro" id="IPR001507">
    <property type="entry name" value="ZP_dom"/>
</dbReference>
<dbReference type="PRINTS" id="PR00023">
    <property type="entry name" value="ZPELLUCIDA"/>
</dbReference>
<dbReference type="InterPro" id="IPR055356">
    <property type="entry name" value="ZP-N"/>
</dbReference>
<dbReference type="InterPro" id="IPR048290">
    <property type="entry name" value="ZP_chr"/>
</dbReference>
<evidence type="ECO:0000256" key="1">
    <source>
        <dbReference type="ARBA" id="ARBA00023157"/>
    </source>
</evidence>
<dbReference type="Pfam" id="PF23344">
    <property type="entry name" value="ZP-N"/>
    <property type="match status" value="1"/>
</dbReference>
<name>A0A7L2TD65_POMRU</name>
<organism evidence="4 5">
    <name type="scientific">Pomatostomus ruficeps</name>
    <name type="common">Chestnut-crowned babbler</name>
    <dbReference type="NCBI Taxonomy" id="9176"/>
    <lineage>
        <taxon>Eukaryota</taxon>
        <taxon>Metazoa</taxon>
        <taxon>Chordata</taxon>
        <taxon>Craniata</taxon>
        <taxon>Vertebrata</taxon>
        <taxon>Euteleostomi</taxon>
        <taxon>Archelosauria</taxon>
        <taxon>Archosauria</taxon>
        <taxon>Dinosauria</taxon>
        <taxon>Saurischia</taxon>
        <taxon>Theropoda</taxon>
        <taxon>Coelurosauria</taxon>
        <taxon>Aves</taxon>
        <taxon>Neognathae</taxon>
        <taxon>Neoaves</taxon>
        <taxon>Telluraves</taxon>
        <taxon>Australaves</taxon>
        <taxon>Passeriformes</taxon>
        <taxon>Sylvioidea</taxon>
        <taxon>Timaliidae</taxon>
        <taxon>Pomatostomus</taxon>
    </lineage>
</organism>
<dbReference type="InterPro" id="IPR058876">
    <property type="entry name" value="Ig-like_ZP"/>
</dbReference>
<feature type="domain" description="ZP" evidence="3">
    <location>
        <begin position="583"/>
        <end position="816"/>
    </location>
</feature>
<reference evidence="4 5" key="1">
    <citation type="submission" date="2019-09" db="EMBL/GenBank/DDBJ databases">
        <title>Bird 10,000 Genomes (B10K) Project - Family phase.</title>
        <authorList>
            <person name="Zhang G."/>
        </authorList>
    </citation>
    <scope>NUCLEOTIDE SEQUENCE [LARGE SCALE GENOMIC DNA]</scope>
    <source>
        <strain evidence="4">B10K-DU-002-71</strain>
        <tissue evidence="4">Muscle</tissue>
    </source>
</reference>
<dbReference type="Gene3D" id="2.60.40.4100">
    <property type="entry name" value="Zona pellucida, ZP-C domain"/>
    <property type="match status" value="1"/>
</dbReference>
<dbReference type="Gene3D" id="2.60.40.3210">
    <property type="entry name" value="Zona pellucida, ZP-N domain"/>
    <property type="match status" value="1"/>
</dbReference>
<dbReference type="Proteomes" id="UP000583496">
    <property type="component" value="Unassembled WGS sequence"/>
</dbReference>
<dbReference type="AlphaFoldDB" id="A0A7L2TD65"/>
<evidence type="ECO:0000259" key="3">
    <source>
        <dbReference type="PROSITE" id="PS51034"/>
    </source>
</evidence>
<protein>
    <submittedName>
        <fullName evidence="4">ZP2 protein</fullName>
    </submittedName>
</protein>
<dbReference type="InterPro" id="IPR042235">
    <property type="entry name" value="ZP-C_dom"/>
</dbReference>
<accession>A0A7L2TD65</accession>
<dbReference type="InterPro" id="IPR055355">
    <property type="entry name" value="ZP-C"/>
</dbReference>
<dbReference type="InterPro" id="IPR057638">
    <property type="entry name" value="Ig_ZP2_2nd"/>
</dbReference>
<evidence type="ECO:0000256" key="2">
    <source>
        <dbReference type="ARBA" id="ARBA00023180"/>
    </source>
</evidence>
<keyword evidence="5" id="KW-1185">Reference proteome</keyword>